<feature type="domain" description="Carbamoyltransferase C-terminal" evidence="3">
    <location>
        <begin position="424"/>
        <end position="595"/>
    </location>
</feature>
<dbReference type="EMBL" id="BHXC01000007">
    <property type="protein sequence ID" value="GCB94784.1"/>
    <property type="molecule type" value="Genomic_DNA"/>
</dbReference>
<dbReference type="Gene3D" id="3.30.420.40">
    <property type="match status" value="2"/>
</dbReference>
<reference evidence="4 5" key="1">
    <citation type="journal article" date="2019" name="Microbiol. Resour. Announc.">
        <title>Draft Genome Sequence of the Most Traditional epsilon-Poly-l-Lysine Producer, Streptomyces albulus NBRC14147.</title>
        <authorList>
            <person name="Yamanaka K."/>
            <person name="Hamano Y."/>
        </authorList>
    </citation>
    <scope>NUCLEOTIDE SEQUENCE [LARGE SCALE GENOMIC DNA]</scope>
    <source>
        <strain evidence="4 5">NBRC 14147</strain>
    </source>
</reference>
<dbReference type="PANTHER" id="PTHR34847">
    <property type="entry name" value="NODULATION PROTEIN U"/>
    <property type="match status" value="1"/>
</dbReference>
<keyword evidence="4" id="KW-0808">Transferase</keyword>
<dbReference type="InterPro" id="IPR031730">
    <property type="entry name" value="Carbam_trans_C"/>
</dbReference>
<accession>A0A401RB02</accession>
<dbReference type="RefSeq" id="WP_016578210.1">
    <property type="nucleotide sequence ID" value="NZ_BHXC01000007.1"/>
</dbReference>
<comment type="similarity">
    <text evidence="1">Belongs to the NodU/CmcH family.</text>
</comment>
<gene>
    <name evidence="4" type="ORF">SALB_07585</name>
</gene>
<dbReference type="GO" id="GO:0016740">
    <property type="term" value="F:transferase activity"/>
    <property type="evidence" value="ECO:0007669"/>
    <property type="project" value="UniProtKB-KW"/>
</dbReference>
<sequence>MIILGYNGFSQVADLFARLYGHAPDGVDRHNLIGHDAAAALIIDGELVAAVEEERLNRNKKTSAFPLNAIRWCLAQAGLDYDDVDHFAFGWNHDNTYADTTVTAVAGAPLTAEEKLTVLTTFGELYLGALGRTALIEDFTRHTGYALPDHKLVTVPHHRAHLACGRTFAGLTDAAFLINDGQAERDSAIMGEIRNGKVEVFDRFTIDFGNSLAQLFGEITRYLGFVPNNDEYKVMGLAGFGTPPAPEDNPLLGNVVTLEDDGRYALALAHDRRGPRAYAELLDKLFDGHDGNRETFEFRVRLATAAQQLVEVVTAHQLRALAAATDLRDLIFEGGLALNCVNNTKLLEDLPFDRIEVSFGASDPGVSIGAAAHVAQSHAAPLTHTSPYLGPEYDTEQIRTALEAHASDVTWEELPTDRIVERTAELLSGKTVIGWFQGRTEYGPRALGNRSILANPSYPDMKDIINNRVKHREPFRPFAPLVLEEDAPTVFDLGKKHRSPYMTFVFPVRPAYREKIAAATHVDATSRIQTLTDESNPLLARLLRAFTARTGVPCLINTSFNVAGEPIVCAPEDAVACFLGTDIDHLVIGNFLVTKR</sequence>
<dbReference type="InterPro" id="IPR051338">
    <property type="entry name" value="NodU/CmcH_Carbamoyltrnsfr"/>
</dbReference>
<protein>
    <submittedName>
        <fullName evidence="4">Carbamoyltransferase</fullName>
    </submittedName>
</protein>
<dbReference type="InterPro" id="IPR043129">
    <property type="entry name" value="ATPase_NBD"/>
</dbReference>
<proteinExistence type="inferred from homology"/>
<evidence type="ECO:0000259" key="3">
    <source>
        <dbReference type="Pfam" id="PF16861"/>
    </source>
</evidence>
<dbReference type="InterPro" id="IPR003696">
    <property type="entry name" value="Carbtransf_dom"/>
</dbReference>
<evidence type="ECO:0000256" key="1">
    <source>
        <dbReference type="ARBA" id="ARBA00006129"/>
    </source>
</evidence>
<evidence type="ECO:0000313" key="4">
    <source>
        <dbReference type="EMBL" id="GCB94784.1"/>
    </source>
</evidence>
<dbReference type="SUPFAM" id="SSF53067">
    <property type="entry name" value="Actin-like ATPase domain"/>
    <property type="match status" value="1"/>
</dbReference>
<feature type="domain" description="Carbamoyltransferase" evidence="2">
    <location>
        <begin position="35"/>
        <end position="371"/>
    </location>
</feature>
<dbReference type="Pfam" id="PF16861">
    <property type="entry name" value="Carbam_trans_C"/>
    <property type="match status" value="1"/>
</dbReference>
<dbReference type="Pfam" id="PF02543">
    <property type="entry name" value="Carbam_trans_N"/>
    <property type="match status" value="1"/>
</dbReference>
<evidence type="ECO:0000313" key="5">
    <source>
        <dbReference type="Proteomes" id="UP000288351"/>
    </source>
</evidence>
<comment type="caution">
    <text evidence="4">The sequence shown here is derived from an EMBL/GenBank/DDBJ whole genome shotgun (WGS) entry which is preliminary data.</text>
</comment>
<organism evidence="4 5">
    <name type="scientific">Streptomyces noursei</name>
    <name type="common">Streptomyces albulus</name>
    <dbReference type="NCBI Taxonomy" id="1971"/>
    <lineage>
        <taxon>Bacteria</taxon>
        <taxon>Bacillati</taxon>
        <taxon>Actinomycetota</taxon>
        <taxon>Actinomycetes</taxon>
        <taxon>Kitasatosporales</taxon>
        <taxon>Streptomycetaceae</taxon>
        <taxon>Streptomyces</taxon>
    </lineage>
</organism>
<dbReference type="AlphaFoldDB" id="A0A401RB02"/>
<evidence type="ECO:0000259" key="2">
    <source>
        <dbReference type="Pfam" id="PF02543"/>
    </source>
</evidence>
<dbReference type="Proteomes" id="UP000288351">
    <property type="component" value="Unassembled WGS sequence"/>
</dbReference>
<dbReference type="InterPro" id="IPR038152">
    <property type="entry name" value="Carbam_trans_C_sf"/>
</dbReference>
<dbReference type="PANTHER" id="PTHR34847:SF1">
    <property type="entry name" value="NODULATION PROTEIN U"/>
    <property type="match status" value="1"/>
</dbReference>
<dbReference type="Gene3D" id="3.90.870.20">
    <property type="entry name" value="Carbamoyltransferase, C-terminal domain"/>
    <property type="match status" value="1"/>
</dbReference>
<name>A0A401RB02_STRNR</name>